<protein>
    <submittedName>
        <fullName evidence="2">Uncharacterized protein</fullName>
    </submittedName>
</protein>
<organism evidence="2">
    <name type="scientific">Desulfurivibrio alkaliphilus</name>
    <dbReference type="NCBI Taxonomy" id="427923"/>
    <lineage>
        <taxon>Bacteria</taxon>
        <taxon>Pseudomonadati</taxon>
        <taxon>Thermodesulfobacteriota</taxon>
        <taxon>Desulfobulbia</taxon>
        <taxon>Desulfobulbales</taxon>
        <taxon>Desulfobulbaceae</taxon>
        <taxon>Desulfurivibrio</taxon>
    </lineage>
</organism>
<accession>A0A7C2XMP3</accession>
<proteinExistence type="predicted"/>
<feature type="compositionally biased region" description="Low complexity" evidence="1">
    <location>
        <begin position="208"/>
        <end position="231"/>
    </location>
</feature>
<dbReference type="AlphaFoldDB" id="A0A7C2XMP3"/>
<reference evidence="2" key="1">
    <citation type="journal article" date="2020" name="mSystems">
        <title>Genome- and Community-Level Interaction Insights into Carbon Utilization and Element Cycling Functions of Hydrothermarchaeota in Hydrothermal Sediment.</title>
        <authorList>
            <person name="Zhou Z."/>
            <person name="Liu Y."/>
            <person name="Xu W."/>
            <person name="Pan J."/>
            <person name="Luo Z.H."/>
            <person name="Li M."/>
        </authorList>
    </citation>
    <scope>NUCLEOTIDE SEQUENCE [LARGE SCALE GENOMIC DNA]</scope>
    <source>
        <strain evidence="2">SpSt-1224</strain>
    </source>
</reference>
<evidence type="ECO:0000313" key="2">
    <source>
        <dbReference type="EMBL" id="HET97096.1"/>
    </source>
</evidence>
<feature type="region of interest" description="Disordered" evidence="1">
    <location>
        <begin position="1"/>
        <end position="74"/>
    </location>
</feature>
<sequence>MSPSKAEQEFYSELDDAIDNLFGPYSGDNEKTGKTVSGGPKPGSAARQATDPKPATVSPAPAPASETTADRRPAVPEEIYNLEEALLSLDWEISQTNIDLTRLALKNIQASLDPERAENLAELFTTMEDILDSMAVASQIVPTTAPKAMQEGMEAIKATMIAEDPGAGAHNMVVLALAKLRAVAPYILKDDDLVAEREEREEPEEQPETPQQPAPEAISPAPRPAVASPVSSGAISPRLAEAIGSHLNILEKCIAKRILPMERLFGKNQGYEKLHAIHADLRKRLERQREILTQALDEARRQIGPGSSATDDPAPGANRSPGASPWKVLATTTWNGQTVAFVPDQIAFQGVAPKGATGPYFPLKNLAGLFGKIKAKVTGDLAHHPESVLKTMAVPMAADGAEGRAAKQAPIVLLFKENSGTAFRVETPIELLQVTPQWRWLPENNPDSMVAGKLSKGDQTVRVITIRTPSL</sequence>
<feature type="region of interest" description="Disordered" evidence="1">
    <location>
        <begin position="297"/>
        <end position="325"/>
    </location>
</feature>
<comment type="caution">
    <text evidence="2">The sequence shown here is derived from an EMBL/GenBank/DDBJ whole genome shotgun (WGS) entry which is preliminary data.</text>
</comment>
<name>A0A7C2XMP3_9BACT</name>
<dbReference type="Proteomes" id="UP000885986">
    <property type="component" value="Unassembled WGS sequence"/>
</dbReference>
<evidence type="ECO:0000256" key="1">
    <source>
        <dbReference type="SAM" id="MobiDB-lite"/>
    </source>
</evidence>
<feature type="compositionally biased region" description="Low complexity" evidence="1">
    <location>
        <begin position="52"/>
        <end position="67"/>
    </location>
</feature>
<gene>
    <name evidence="2" type="ORF">ENN98_00020</name>
</gene>
<dbReference type="EMBL" id="DSDS01000001">
    <property type="protein sequence ID" value="HET97096.1"/>
    <property type="molecule type" value="Genomic_DNA"/>
</dbReference>
<feature type="region of interest" description="Disordered" evidence="1">
    <location>
        <begin position="195"/>
        <end position="231"/>
    </location>
</feature>